<dbReference type="Gene3D" id="3.40.50.300">
    <property type="entry name" value="P-loop containing nucleotide triphosphate hydrolases"/>
    <property type="match status" value="1"/>
</dbReference>
<protein>
    <submittedName>
        <fullName evidence="6">Toll/interleukin-1 receptor (TIR) domain-containing protein</fullName>
    </submittedName>
</protein>
<keyword evidence="7" id="KW-1185">Reference proteome</keyword>
<evidence type="ECO:0000313" key="7">
    <source>
        <dbReference type="Proteomes" id="UP000245207"/>
    </source>
</evidence>
<dbReference type="SUPFAM" id="SSF52540">
    <property type="entry name" value="P-loop containing nucleoside triphosphate hydrolases"/>
    <property type="match status" value="1"/>
</dbReference>
<dbReference type="InterPro" id="IPR003591">
    <property type="entry name" value="Leu-rich_rpt_typical-subtyp"/>
</dbReference>
<gene>
    <name evidence="6" type="ORF">CTI12_AA626490</name>
</gene>
<dbReference type="GO" id="GO:0007165">
    <property type="term" value="P:signal transduction"/>
    <property type="evidence" value="ECO:0007669"/>
    <property type="project" value="InterPro"/>
</dbReference>
<evidence type="ECO:0000256" key="2">
    <source>
        <dbReference type="ARBA" id="ARBA00022737"/>
    </source>
</evidence>
<evidence type="ECO:0000313" key="6">
    <source>
        <dbReference type="EMBL" id="PWA30239.1"/>
    </source>
</evidence>
<dbReference type="Gene3D" id="3.80.10.10">
    <property type="entry name" value="Ribonuclease Inhibitor"/>
    <property type="match status" value="4"/>
</dbReference>
<dbReference type="SMART" id="SM00369">
    <property type="entry name" value="LRR_TYP"/>
    <property type="match status" value="3"/>
</dbReference>
<dbReference type="PRINTS" id="PR00364">
    <property type="entry name" value="DISEASERSIST"/>
</dbReference>
<dbReference type="OrthoDB" id="1060944at2759"/>
<dbReference type="SUPFAM" id="SSF52058">
    <property type="entry name" value="L domain-like"/>
    <property type="match status" value="3"/>
</dbReference>
<keyword evidence="4" id="KW-0520">NAD</keyword>
<dbReference type="SUPFAM" id="SSF46785">
    <property type="entry name" value="Winged helix' DNA-binding domain"/>
    <property type="match status" value="1"/>
</dbReference>
<dbReference type="PROSITE" id="PS50104">
    <property type="entry name" value="TIR"/>
    <property type="match status" value="1"/>
</dbReference>
<dbReference type="InterPro" id="IPR002182">
    <property type="entry name" value="NB-ARC"/>
</dbReference>
<evidence type="ECO:0000256" key="1">
    <source>
        <dbReference type="ARBA" id="ARBA00022614"/>
    </source>
</evidence>
<reference evidence="6 7" key="1">
    <citation type="journal article" date="2018" name="Mol. Plant">
        <title>The genome of Artemisia annua provides insight into the evolution of Asteraceae family and artemisinin biosynthesis.</title>
        <authorList>
            <person name="Shen Q."/>
            <person name="Zhang L."/>
            <person name="Liao Z."/>
            <person name="Wang S."/>
            <person name="Yan T."/>
            <person name="Shi P."/>
            <person name="Liu M."/>
            <person name="Fu X."/>
            <person name="Pan Q."/>
            <person name="Wang Y."/>
            <person name="Lv Z."/>
            <person name="Lu X."/>
            <person name="Zhang F."/>
            <person name="Jiang W."/>
            <person name="Ma Y."/>
            <person name="Chen M."/>
            <person name="Hao X."/>
            <person name="Li L."/>
            <person name="Tang Y."/>
            <person name="Lv G."/>
            <person name="Zhou Y."/>
            <person name="Sun X."/>
            <person name="Brodelius P.E."/>
            <person name="Rose J.K.C."/>
            <person name="Tang K."/>
        </authorList>
    </citation>
    <scope>NUCLEOTIDE SEQUENCE [LARGE SCALE GENOMIC DNA]</scope>
    <source>
        <strain evidence="7">cv. Huhao1</strain>
        <tissue evidence="6">Leaf</tissue>
    </source>
</reference>
<dbReference type="PANTHER" id="PTHR11017">
    <property type="entry name" value="LEUCINE-RICH REPEAT-CONTAINING PROTEIN"/>
    <property type="match status" value="1"/>
</dbReference>
<dbReference type="Gene3D" id="3.40.50.10140">
    <property type="entry name" value="Toll/interleukin-1 receptor homology (TIR) domain"/>
    <property type="match status" value="1"/>
</dbReference>
<dbReference type="InterPro" id="IPR000157">
    <property type="entry name" value="TIR_dom"/>
</dbReference>
<dbReference type="Pfam" id="PF00931">
    <property type="entry name" value="NB-ARC"/>
    <property type="match status" value="1"/>
</dbReference>
<dbReference type="InterPro" id="IPR055357">
    <property type="entry name" value="LRR_At1g61320_AtMIF1"/>
</dbReference>
<comment type="caution">
    <text evidence="6">The sequence shown here is derived from an EMBL/GenBank/DDBJ whole genome shotgun (WGS) entry which is preliminary data.</text>
</comment>
<dbReference type="InterPro" id="IPR035897">
    <property type="entry name" value="Toll_tir_struct_dom_sf"/>
</dbReference>
<dbReference type="InterPro" id="IPR058192">
    <property type="entry name" value="WHD_ROQ1-like"/>
</dbReference>
<evidence type="ECO:0000256" key="3">
    <source>
        <dbReference type="ARBA" id="ARBA00022821"/>
    </source>
</evidence>
<dbReference type="PANTHER" id="PTHR11017:SF577">
    <property type="entry name" value="DISEASE RESISTANCE PROTEIN (TIR-NBS-LRR CLASS), PUTATIVE-RELATED"/>
    <property type="match status" value="1"/>
</dbReference>
<dbReference type="Gene3D" id="1.10.8.430">
    <property type="entry name" value="Helical domain of apoptotic protease-activating factors"/>
    <property type="match status" value="1"/>
</dbReference>
<dbReference type="Pfam" id="PF23598">
    <property type="entry name" value="LRR_14"/>
    <property type="match status" value="1"/>
</dbReference>
<evidence type="ECO:0000259" key="5">
    <source>
        <dbReference type="PROSITE" id="PS50104"/>
    </source>
</evidence>
<keyword evidence="3" id="KW-0611">Plant defense</keyword>
<dbReference type="GO" id="GO:0051707">
    <property type="term" value="P:response to other organism"/>
    <property type="evidence" value="ECO:0007669"/>
    <property type="project" value="UniProtKB-ARBA"/>
</dbReference>
<keyword evidence="2" id="KW-0677">Repeat</keyword>
<organism evidence="6 7">
    <name type="scientific">Artemisia annua</name>
    <name type="common">Sweet wormwood</name>
    <dbReference type="NCBI Taxonomy" id="35608"/>
    <lineage>
        <taxon>Eukaryota</taxon>
        <taxon>Viridiplantae</taxon>
        <taxon>Streptophyta</taxon>
        <taxon>Embryophyta</taxon>
        <taxon>Tracheophyta</taxon>
        <taxon>Spermatophyta</taxon>
        <taxon>Magnoliopsida</taxon>
        <taxon>eudicotyledons</taxon>
        <taxon>Gunneridae</taxon>
        <taxon>Pentapetalae</taxon>
        <taxon>asterids</taxon>
        <taxon>campanulids</taxon>
        <taxon>Asterales</taxon>
        <taxon>Asteraceae</taxon>
        <taxon>Asteroideae</taxon>
        <taxon>Anthemideae</taxon>
        <taxon>Artemisiinae</taxon>
        <taxon>Artemisia</taxon>
    </lineage>
</organism>
<evidence type="ECO:0000256" key="4">
    <source>
        <dbReference type="ARBA" id="ARBA00023027"/>
    </source>
</evidence>
<dbReference type="InterPro" id="IPR026906">
    <property type="entry name" value="LRR_5"/>
</dbReference>
<dbReference type="Pfam" id="PF01582">
    <property type="entry name" value="TIR"/>
    <property type="match status" value="1"/>
</dbReference>
<dbReference type="GO" id="GO:0006952">
    <property type="term" value="P:defense response"/>
    <property type="evidence" value="ECO:0007669"/>
    <property type="project" value="UniProtKB-KW"/>
</dbReference>
<dbReference type="InterPro" id="IPR042197">
    <property type="entry name" value="Apaf_helical"/>
</dbReference>
<keyword evidence="1" id="KW-0433">Leucine-rich repeat</keyword>
<dbReference type="EMBL" id="PKPP01026479">
    <property type="protein sequence ID" value="PWA30239.1"/>
    <property type="molecule type" value="Genomic_DNA"/>
</dbReference>
<name>A0A2U1KA86_ARTAN</name>
<dbReference type="Proteomes" id="UP000245207">
    <property type="component" value="Unassembled WGS sequence"/>
</dbReference>
<dbReference type="FunFam" id="3.40.50.10140:FF:000007">
    <property type="entry name" value="Disease resistance protein (TIR-NBS-LRR class)"/>
    <property type="match status" value="1"/>
</dbReference>
<dbReference type="InterPro" id="IPR032675">
    <property type="entry name" value="LRR_dom_sf"/>
</dbReference>
<dbReference type="SMART" id="SM00255">
    <property type="entry name" value="TIR"/>
    <property type="match status" value="1"/>
</dbReference>
<accession>A0A2U1KA86</accession>
<sequence>MASTSVSSIQNSFKYDVFLSFRGEDTRKNFVDHLYHALAQKGIETYKDDEKIKQGKMISDELIKAIEDSKFYIIVFSKNYASSSWCLEELVKIMECQTMDEHTAYPVFYDVEPTEVRKQTGAVGDAFAKHKDEKAERKWREALKEASDLAGFELKSIANGHEAKFIQEIVKTISVELSFFNSSSDGDLIGMETRVKEVISSLEPGVGDVRMLGIWGMGGAGKTTLARAIFDQISIQFKGGSFIENVREVSKASSEGLKKLQKQVLSDVLKDQNIEVSSVSGGKSMMQRRMRGRKVLVVLDDVNHKDQLEALAGNCNWFKPGSRIIITTRDKQVLEAHGVGLIHNVTFLSQAEAGFLFSRHAFGRENPIQGYEELSRKVLQYAGGLPLTIKVMGSHLRNLDESEWENAIKRLETIPVKETMEVLELNFDGLDIDHKEIFLDVACILKGCLKEYAIRVLECCGFHAIYGLRVLEQKSLITISKYGLLGMHDHLEEMGRNIVRRSHPDEPQRHSRLWVTEEIEDILTNDTGTQATKCLRFDPPRGFIAETAVKCLAKMKDLRFIHIYLEQDNIVEFDKVSEYLPSSLRYIWWWGFPFSSLPNTFQGKYLVELNISHSNIVQLWEDGEEKVLYKLRFLRIYDSNLRTFDLRLAPNLEQLTIDKCWDFKELHIPAHSLNLKKLILNDCLDLVYLLMPAESPKLEEVYLINSKLKNLHLGNTPNLKKLILYDCFDLVYLQMPAESPKLEEVNLINSKLKNLHLGNTPNLDRLILKSCNDLVVLQMPAESLKLECLDLTGSNLKNLHLGNTPNLERLILKGCNDLVELKVPDLKLQYFELSHSKLKILHLRSTPNLERLILKGCNDLVELQMPGESLKLEFLDLTDSKLTNLHLGNTPNLEMLILDSCDDLVELKVPDMKLQELYLSHSKLKTLHLGNTPNLERLKLEGCNDLVELQMPAESPKLQYFKLIHSKLKTLHLGSTPNLEKLKLEGCNDLVELQMPDDSPKLELIVLRHSKLKNLRIGNTPNLETLILDSCNDLVELQMPAKSLKLEYLNLTDSKLKNLHLGNTPNLKSLELKSCLLLEKLPDDLGQIKSLETLIITDCNHLRDIPNSICKMKCINSFDLRGCIRVVELPEDIGCLESLKELNIEGKGMTRLPDSICKLKHLESFKIKSCWLLEKLPEDIGCLEGLEELNVEGTGITRLPDSLCKLKHLKSLKVKSCWHLEKLPEDLGRLECLEELDLTECIVLRDIPNSICRMKSLKYFHLPYCFLVEKLPEEIGSLKRLEELNIEGAGISHLPQSIFQLKHPRIVASVVWF</sequence>
<dbReference type="InterPro" id="IPR027417">
    <property type="entry name" value="P-loop_NTPase"/>
</dbReference>
<dbReference type="InterPro" id="IPR055414">
    <property type="entry name" value="LRR_R13L4/SHOC2-like"/>
</dbReference>
<keyword evidence="6" id="KW-0675">Receptor</keyword>
<dbReference type="Pfam" id="PF23622">
    <property type="entry name" value="LRR_At1g61320_AtMIF1"/>
    <property type="match status" value="1"/>
</dbReference>
<dbReference type="InterPro" id="IPR044974">
    <property type="entry name" value="Disease_R_plants"/>
</dbReference>
<dbReference type="SUPFAM" id="SSF52200">
    <property type="entry name" value="Toll/Interleukin receptor TIR domain"/>
    <property type="match status" value="1"/>
</dbReference>
<dbReference type="InterPro" id="IPR036390">
    <property type="entry name" value="WH_DNA-bd_sf"/>
</dbReference>
<feature type="domain" description="TIR" evidence="5">
    <location>
        <begin position="13"/>
        <end position="177"/>
    </location>
</feature>
<dbReference type="Pfam" id="PF13306">
    <property type="entry name" value="LRR_5"/>
    <property type="match status" value="1"/>
</dbReference>
<proteinExistence type="predicted"/>
<dbReference type="Pfam" id="PF23282">
    <property type="entry name" value="WHD_ROQ1"/>
    <property type="match status" value="1"/>
</dbReference>
<dbReference type="GO" id="GO:0043531">
    <property type="term" value="F:ADP binding"/>
    <property type="evidence" value="ECO:0007669"/>
    <property type="project" value="InterPro"/>
</dbReference>